<organism evidence="8 9">
    <name type="scientific">Candidatus Carbonibacillus altaicus</name>
    <dbReference type="NCBI Taxonomy" id="2163959"/>
    <lineage>
        <taxon>Bacteria</taxon>
        <taxon>Bacillati</taxon>
        <taxon>Bacillota</taxon>
        <taxon>Bacilli</taxon>
        <taxon>Bacillales</taxon>
        <taxon>Candidatus Carbonibacillus</taxon>
    </lineage>
</organism>
<dbReference type="PROSITE" id="PS51257">
    <property type="entry name" value="PROKAR_LIPOPROTEIN"/>
    <property type="match status" value="1"/>
</dbReference>
<dbReference type="InterPro" id="IPR011707">
    <property type="entry name" value="Cu-oxidase-like_N"/>
</dbReference>
<name>A0A2R6XZF9_9BACL</name>
<dbReference type="CDD" id="cd13867">
    <property type="entry name" value="CuRO_2_CueO_FtsP"/>
    <property type="match status" value="1"/>
</dbReference>
<sequence length="515" mass="56949">MIFPKKSIIVLLMLIMLAGCVGTPKTPSKDMSEMNNAPPRMQQGMGRAHGMMGTGGMMNGHQSTATRLRDSKGTHSLAIPSVLQPIYEKGKAIYTLRAEAGETEIIDGFKTETYGYNGSFLGPVIRFKKGEHVAVQFTNNLREPTTVHWHGLIVPPVVDGGPENLVMPGETKSLTFDVLQDPATLWFHPHPHGNTSEQVYKGLAGLVYIEDDDSKLLNLPETYGRNDIPLIFQDRLFTSTGQLDYWKVANADGTLGDTLLINGTVDPILDVQPEPVRFRLLNGSNARNLTIRLNTGDTFMQVATDGGLLDHPVMIQQITLSPGERAEIVVDFDTLKDKHSLAFIDDDGAVLLPLSVHKTSSFAQAKPILANPSYPSFLSAQEKVGFIPSEAPPQHQVVFFGMMQMVEINGEKYDPRRVDFKAHQGETEIWEFYNKPDMMGGMVHPVHLHGAQFKILSRNGEPPSVAEQGFKDTFALSPGERVRVAVTFQYTGTYMLHCHILEHEDQGMMATVLVQ</sequence>
<reference evidence="9" key="1">
    <citation type="journal article" date="2018" name="Sci. Rep.">
        <title>Lignite coal burning seam in the remote Altai Mountains harbors a hydrogen-driven thermophilic microbial community.</title>
        <authorList>
            <person name="Kadnikov V.V."/>
            <person name="Mardanov A.V."/>
            <person name="Ivasenko D.A."/>
            <person name="Antsiferov D.V."/>
            <person name="Beletsky A.V."/>
            <person name="Karnachuk O.V."/>
            <person name="Ravin N.V."/>
        </authorList>
    </citation>
    <scope>NUCLEOTIDE SEQUENCE [LARGE SCALE GENOMIC DNA]</scope>
</reference>
<gene>
    <name evidence="8" type="ORF">BSOLF_1465</name>
</gene>
<keyword evidence="2" id="KW-0479">Metal-binding</keyword>
<feature type="signal peptide" evidence="4">
    <location>
        <begin position="1"/>
        <end position="21"/>
    </location>
</feature>
<dbReference type="InterPro" id="IPR008972">
    <property type="entry name" value="Cupredoxin"/>
</dbReference>
<dbReference type="InterPro" id="IPR045087">
    <property type="entry name" value="Cu-oxidase_fam"/>
</dbReference>
<evidence type="ECO:0000259" key="5">
    <source>
        <dbReference type="Pfam" id="PF00394"/>
    </source>
</evidence>
<dbReference type="Proteomes" id="UP000244338">
    <property type="component" value="Unassembled WGS sequence"/>
</dbReference>
<feature type="chain" id="PRO_5038814945" evidence="4">
    <location>
        <begin position="22"/>
        <end position="515"/>
    </location>
</feature>
<dbReference type="InterPro" id="IPR011706">
    <property type="entry name" value="Cu-oxidase_C"/>
</dbReference>
<comment type="similarity">
    <text evidence="1">Belongs to the multicopper oxidase family.</text>
</comment>
<evidence type="ECO:0000259" key="7">
    <source>
        <dbReference type="Pfam" id="PF07732"/>
    </source>
</evidence>
<dbReference type="Pfam" id="PF07732">
    <property type="entry name" value="Cu-oxidase_3"/>
    <property type="match status" value="1"/>
</dbReference>
<evidence type="ECO:0000259" key="6">
    <source>
        <dbReference type="Pfam" id="PF07731"/>
    </source>
</evidence>
<dbReference type="Pfam" id="PF07731">
    <property type="entry name" value="Cu-oxidase_2"/>
    <property type="match status" value="1"/>
</dbReference>
<accession>A0A2R6XZF9</accession>
<evidence type="ECO:0000256" key="2">
    <source>
        <dbReference type="ARBA" id="ARBA00022723"/>
    </source>
</evidence>
<keyword evidence="3" id="KW-0560">Oxidoreductase</keyword>
<dbReference type="InterPro" id="IPR033138">
    <property type="entry name" value="Cu_oxidase_CS"/>
</dbReference>
<dbReference type="SUPFAM" id="SSF49503">
    <property type="entry name" value="Cupredoxins"/>
    <property type="match status" value="3"/>
</dbReference>
<dbReference type="InterPro" id="IPR002355">
    <property type="entry name" value="Cu_oxidase_Cu_BS"/>
</dbReference>
<dbReference type="AlphaFoldDB" id="A0A2R6XZF9"/>
<evidence type="ECO:0000256" key="4">
    <source>
        <dbReference type="SAM" id="SignalP"/>
    </source>
</evidence>
<comment type="caution">
    <text evidence="8">The sequence shown here is derived from an EMBL/GenBank/DDBJ whole genome shotgun (WGS) entry which is preliminary data.</text>
</comment>
<dbReference type="GO" id="GO:0016491">
    <property type="term" value="F:oxidoreductase activity"/>
    <property type="evidence" value="ECO:0007669"/>
    <property type="project" value="UniProtKB-KW"/>
</dbReference>
<dbReference type="Pfam" id="PF00394">
    <property type="entry name" value="Cu-oxidase"/>
    <property type="match status" value="1"/>
</dbReference>
<dbReference type="PANTHER" id="PTHR48267:SF1">
    <property type="entry name" value="BILIRUBIN OXIDASE"/>
    <property type="match status" value="1"/>
</dbReference>
<feature type="domain" description="Plastocyanin-like" evidence="5">
    <location>
        <begin position="254"/>
        <end position="334"/>
    </location>
</feature>
<evidence type="ECO:0000313" key="9">
    <source>
        <dbReference type="Proteomes" id="UP000244338"/>
    </source>
</evidence>
<dbReference type="CDD" id="cd04232">
    <property type="entry name" value="CuRO_1_CueO_FtsP"/>
    <property type="match status" value="1"/>
</dbReference>
<keyword evidence="4" id="KW-0732">Signal</keyword>
<dbReference type="GO" id="GO:0005507">
    <property type="term" value="F:copper ion binding"/>
    <property type="evidence" value="ECO:0007669"/>
    <property type="project" value="InterPro"/>
</dbReference>
<feature type="domain" description="Plastocyanin-like" evidence="6">
    <location>
        <begin position="393"/>
        <end position="514"/>
    </location>
</feature>
<dbReference type="PROSITE" id="PS00079">
    <property type="entry name" value="MULTICOPPER_OXIDASE1"/>
    <property type="match status" value="1"/>
</dbReference>
<proteinExistence type="inferred from homology"/>
<dbReference type="InterPro" id="IPR001117">
    <property type="entry name" value="Cu-oxidase_2nd"/>
</dbReference>
<protein>
    <submittedName>
        <fullName evidence="8">Multicopper oxidase</fullName>
    </submittedName>
</protein>
<evidence type="ECO:0000256" key="3">
    <source>
        <dbReference type="ARBA" id="ARBA00023002"/>
    </source>
</evidence>
<evidence type="ECO:0000313" key="8">
    <source>
        <dbReference type="EMBL" id="PTQ55793.1"/>
    </source>
</evidence>
<feature type="domain" description="Plastocyanin-like" evidence="7">
    <location>
        <begin position="102"/>
        <end position="213"/>
    </location>
</feature>
<dbReference type="EMBL" id="PEBX01000072">
    <property type="protein sequence ID" value="PTQ55793.1"/>
    <property type="molecule type" value="Genomic_DNA"/>
</dbReference>
<evidence type="ECO:0000256" key="1">
    <source>
        <dbReference type="ARBA" id="ARBA00010609"/>
    </source>
</evidence>
<dbReference type="Gene3D" id="2.60.40.420">
    <property type="entry name" value="Cupredoxins - blue copper proteins"/>
    <property type="match status" value="3"/>
</dbReference>
<dbReference type="PANTHER" id="PTHR48267">
    <property type="entry name" value="CUPREDOXIN SUPERFAMILY PROTEIN"/>
    <property type="match status" value="1"/>
</dbReference>
<dbReference type="PROSITE" id="PS00080">
    <property type="entry name" value="MULTICOPPER_OXIDASE2"/>
    <property type="match status" value="1"/>
</dbReference>